<dbReference type="WBParaSite" id="HPLM_0000258101-mRNA-1">
    <property type="protein sequence ID" value="HPLM_0000258101-mRNA-1"/>
    <property type="gene ID" value="HPLM_0000258101"/>
</dbReference>
<evidence type="ECO:0000313" key="3">
    <source>
        <dbReference type="Proteomes" id="UP000268014"/>
    </source>
</evidence>
<feature type="transmembrane region" description="Helical" evidence="1">
    <location>
        <begin position="20"/>
        <end position="42"/>
    </location>
</feature>
<keyword evidence="3" id="KW-1185">Reference proteome</keyword>
<evidence type="ECO:0000313" key="4">
    <source>
        <dbReference type="WBParaSite" id="HPLM_0000258101-mRNA-1"/>
    </source>
</evidence>
<name>A0A0N4VZ60_HAEPC</name>
<evidence type="ECO:0000313" key="2">
    <source>
        <dbReference type="EMBL" id="VDO15652.1"/>
    </source>
</evidence>
<keyword evidence="1" id="KW-0472">Membrane</keyword>
<protein>
    <submittedName>
        <fullName evidence="4">7TM_GPCR_Srx domain-containing protein</fullName>
    </submittedName>
</protein>
<dbReference type="AlphaFoldDB" id="A0A0N4VZ60"/>
<keyword evidence="1" id="KW-1133">Transmembrane helix</keyword>
<organism evidence="4">
    <name type="scientific">Haemonchus placei</name>
    <name type="common">Barber's pole worm</name>
    <dbReference type="NCBI Taxonomy" id="6290"/>
    <lineage>
        <taxon>Eukaryota</taxon>
        <taxon>Metazoa</taxon>
        <taxon>Ecdysozoa</taxon>
        <taxon>Nematoda</taxon>
        <taxon>Chromadorea</taxon>
        <taxon>Rhabditida</taxon>
        <taxon>Rhabditina</taxon>
        <taxon>Rhabditomorpha</taxon>
        <taxon>Strongyloidea</taxon>
        <taxon>Trichostrongylidae</taxon>
        <taxon>Haemonchus</taxon>
    </lineage>
</organism>
<dbReference type="EMBL" id="UZAF01005727">
    <property type="protein sequence ID" value="VDO15652.1"/>
    <property type="molecule type" value="Genomic_DNA"/>
</dbReference>
<dbReference type="Proteomes" id="UP000268014">
    <property type="component" value="Unassembled WGS sequence"/>
</dbReference>
<gene>
    <name evidence="2" type="ORF">HPLM_LOCUS2579</name>
</gene>
<proteinExistence type="predicted"/>
<dbReference type="OrthoDB" id="5872702at2759"/>
<accession>A0A0N4VZ60</accession>
<keyword evidence="1" id="KW-0812">Transmembrane</keyword>
<reference evidence="2 3" key="2">
    <citation type="submission" date="2018-11" db="EMBL/GenBank/DDBJ databases">
        <authorList>
            <consortium name="Pathogen Informatics"/>
        </authorList>
    </citation>
    <scope>NUCLEOTIDE SEQUENCE [LARGE SCALE GENOMIC DNA]</scope>
    <source>
        <strain evidence="2 3">MHpl1</strain>
    </source>
</reference>
<sequence length="78" mass="8793">MLSRVLCPFWAVTIENRGGVLIIGLQITDVAIGTAFMLTGIYRYKMVLNFGSDIPTVLRSECTKEVFVQLMTISYQMQ</sequence>
<evidence type="ECO:0000256" key="1">
    <source>
        <dbReference type="SAM" id="Phobius"/>
    </source>
</evidence>
<reference evidence="4" key="1">
    <citation type="submission" date="2017-02" db="UniProtKB">
        <authorList>
            <consortium name="WormBaseParasite"/>
        </authorList>
    </citation>
    <scope>IDENTIFICATION</scope>
</reference>